<dbReference type="CDD" id="cd01562">
    <property type="entry name" value="Thr-dehyd"/>
    <property type="match status" value="1"/>
</dbReference>
<organism evidence="10 11">
    <name type="scientific">Cyclobacterium qasimii</name>
    <dbReference type="NCBI Taxonomy" id="1350429"/>
    <lineage>
        <taxon>Bacteria</taxon>
        <taxon>Pseudomonadati</taxon>
        <taxon>Bacteroidota</taxon>
        <taxon>Cytophagia</taxon>
        <taxon>Cytophagales</taxon>
        <taxon>Cyclobacteriaceae</taxon>
        <taxon>Cyclobacterium</taxon>
    </lineage>
</organism>
<accession>A0A512CI54</accession>
<dbReference type="GO" id="GO:0030378">
    <property type="term" value="F:serine racemase activity"/>
    <property type="evidence" value="ECO:0007669"/>
    <property type="project" value="TreeGrafter"/>
</dbReference>
<evidence type="ECO:0000259" key="9">
    <source>
        <dbReference type="Pfam" id="PF00291"/>
    </source>
</evidence>
<evidence type="ECO:0000256" key="2">
    <source>
        <dbReference type="ARBA" id="ARBA00001933"/>
    </source>
</evidence>
<dbReference type="SUPFAM" id="SSF53686">
    <property type="entry name" value="Tryptophan synthase beta subunit-like PLP-dependent enzymes"/>
    <property type="match status" value="1"/>
</dbReference>
<dbReference type="FunFam" id="3.40.50.1100:FF:000007">
    <property type="entry name" value="L-threonine dehydratase catabolic TdcB"/>
    <property type="match status" value="1"/>
</dbReference>
<dbReference type="GO" id="GO:0003941">
    <property type="term" value="F:L-serine ammonia-lyase activity"/>
    <property type="evidence" value="ECO:0007669"/>
    <property type="project" value="TreeGrafter"/>
</dbReference>
<dbReference type="InterPro" id="IPR001926">
    <property type="entry name" value="TrpB-like_PALP"/>
</dbReference>
<dbReference type="PANTHER" id="PTHR43050">
    <property type="entry name" value="SERINE / THREONINE RACEMASE FAMILY MEMBER"/>
    <property type="match status" value="1"/>
</dbReference>
<dbReference type="EMBL" id="BJYV01000029">
    <property type="protein sequence ID" value="GEO23893.1"/>
    <property type="molecule type" value="Genomic_DNA"/>
</dbReference>
<dbReference type="GO" id="GO:0000287">
    <property type="term" value="F:magnesium ion binding"/>
    <property type="evidence" value="ECO:0007669"/>
    <property type="project" value="TreeGrafter"/>
</dbReference>
<comment type="caution">
    <text evidence="10">The sequence shown here is derived from an EMBL/GenBank/DDBJ whole genome shotgun (WGS) entry which is preliminary data.</text>
</comment>
<evidence type="ECO:0000313" key="10">
    <source>
        <dbReference type="EMBL" id="GEO23893.1"/>
    </source>
</evidence>
<comment type="cofactor">
    <cofactor evidence="1">
        <name>Ca(2+)</name>
        <dbReference type="ChEBI" id="CHEBI:29108"/>
    </cofactor>
</comment>
<dbReference type="PROSITE" id="PS00165">
    <property type="entry name" value="DEHYDRATASE_SER_THR"/>
    <property type="match status" value="1"/>
</dbReference>
<evidence type="ECO:0000256" key="6">
    <source>
        <dbReference type="ARBA" id="ARBA00022842"/>
    </source>
</evidence>
<dbReference type="InterPro" id="IPR000634">
    <property type="entry name" value="Ser/Thr_deHydtase_PyrdxlP-BS"/>
</dbReference>
<dbReference type="GO" id="GO:0005524">
    <property type="term" value="F:ATP binding"/>
    <property type="evidence" value="ECO:0007669"/>
    <property type="project" value="TreeGrafter"/>
</dbReference>
<evidence type="ECO:0000256" key="3">
    <source>
        <dbReference type="ARBA" id="ARBA00001936"/>
    </source>
</evidence>
<protein>
    <submittedName>
        <fullName evidence="10">Serine/threonine dehydratase</fullName>
    </submittedName>
</protein>
<dbReference type="Pfam" id="PF00291">
    <property type="entry name" value="PALP"/>
    <property type="match status" value="1"/>
</dbReference>
<gene>
    <name evidence="10" type="ORF">CQA01_44270</name>
</gene>
<sequence length="343" mass="37065">MQFWYMETRPNISSQSIREARERIDHMVHRTPVLHSSAINELAGCDLFFKCENFQKVGAFKARGAANAVLKLSKKDRENGVATHSSGNHAAALARAAQVAKIPAYIVMPSNAPEVKKQAVKGYGGIVIECEPNLQAREQGLKDVVKEFGAIFIPPYDHLDVIEGQATCALEIFDAGYSLDTLLTPVGGGGLLAGTALAASFYSPNTKVIGAEPEGADDARRSFVAGYRIPMEKPNTIADGLLTSLGEINFNIISNHVQDILTVSDAQIISAMRLIYERMKIVIEPSCAVPLAVVLKNKSLFEGQKVGIILSGGNVDLSKLPFKTRTFNSVSRNHSSGSYFVGL</sequence>
<name>A0A512CI54_9BACT</name>
<reference evidence="10 11" key="1">
    <citation type="submission" date="2019-07" db="EMBL/GenBank/DDBJ databases">
        <title>Whole genome shotgun sequence of Cyclobacterium qasimii NBRC 106168.</title>
        <authorList>
            <person name="Hosoyama A."/>
            <person name="Uohara A."/>
            <person name="Ohji S."/>
            <person name="Ichikawa N."/>
        </authorList>
    </citation>
    <scope>NUCLEOTIDE SEQUENCE [LARGE SCALE GENOMIC DNA]</scope>
    <source>
        <strain evidence="10 11">NBRC 106168</strain>
    </source>
</reference>
<dbReference type="InterPro" id="IPR036052">
    <property type="entry name" value="TrpB-like_PALP_sf"/>
</dbReference>
<evidence type="ECO:0000256" key="8">
    <source>
        <dbReference type="ARBA" id="ARBA00023239"/>
    </source>
</evidence>
<dbReference type="AlphaFoldDB" id="A0A512CI54"/>
<evidence type="ECO:0000256" key="4">
    <source>
        <dbReference type="ARBA" id="ARBA00001946"/>
    </source>
</evidence>
<comment type="similarity">
    <text evidence="5">Belongs to the serine/threonine dehydratase family.</text>
</comment>
<keyword evidence="8" id="KW-0456">Lyase</keyword>
<dbReference type="Proteomes" id="UP000321301">
    <property type="component" value="Unassembled WGS sequence"/>
</dbReference>
<dbReference type="GO" id="GO:0008721">
    <property type="term" value="F:D-serine ammonia-lyase activity"/>
    <property type="evidence" value="ECO:0007669"/>
    <property type="project" value="TreeGrafter"/>
</dbReference>
<dbReference type="GO" id="GO:0030170">
    <property type="term" value="F:pyridoxal phosphate binding"/>
    <property type="evidence" value="ECO:0007669"/>
    <property type="project" value="InterPro"/>
</dbReference>
<feature type="domain" description="Tryptophan synthase beta chain-like PALP" evidence="9">
    <location>
        <begin position="27"/>
        <end position="312"/>
    </location>
</feature>
<dbReference type="PANTHER" id="PTHR43050:SF1">
    <property type="entry name" value="SERINE RACEMASE"/>
    <property type="match status" value="1"/>
</dbReference>
<dbReference type="FunFam" id="3.40.50.1100:FF:000005">
    <property type="entry name" value="Threonine dehydratase catabolic"/>
    <property type="match status" value="1"/>
</dbReference>
<keyword evidence="11" id="KW-1185">Reference proteome</keyword>
<evidence type="ECO:0000313" key="11">
    <source>
        <dbReference type="Proteomes" id="UP000321301"/>
    </source>
</evidence>
<dbReference type="GO" id="GO:0018114">
    <property type="term" value="F:threonine racemase activity"/>
    <property type="evidence" value="ECO:0007669"/>
    <property type="project" value="TreeGrafter"/>
</dbReference>
<dbReference type="GO" id="GO:0070179">
    <property type="term" value="P:D-serine biosynthetic process"/>
    <property type="evidence" value="ECO:0007669"/>
    <property type="project" value="TreeGrafter"/>
</dbReference>
<proteinExistence type="inferred from homology"/>
<comment type="cofactor">
    <cofactor evidence="2">
        <name>pyridoxal 5'-phosphate</name>
        <dbReference type="ChEBI" id="CHEBI:597326"/>
    </cofactor>
</comment>
<evidence type="ECO:0000256" key="5">
    <source>
        <dbReference type="ARBA" id="ARBA00010869"/>
    </source>
</evidence>
<comment type="cofactor">
    <cofactor evidence="3">
        <name>Mn(2+)</name>
        <dbReference type="ChEBI" id="CHEBI:29035"/>
    </cofactor>
</comment>
<evidence type="ECO:0000256" key="1">
    <source>
        <dbReference type="ARBA" id="ARBA00001913"/>
    </source>
</evidence>
<comment type="cofactor">
    <cofactor evidence="4">
        <name>Mg(2+)</name>
        <dbReference type="ChEBI" id="CHEBI:18420"/>
    </cofactor>
</comment>
<keyword evidence="6" id="KW-0460">Magnesium</keyword>
<keyword evidence="7" id="KW-0663">Pyridoxal phosphate</keyword>
<dbReference type="Gene3D" id="3.40.50.1100">
    <property type="match status" value="2"/>
</dbReference>
<evidence type="ECO:0000256" key="7">
    <source>
        <dbReference type="ARBA" id="ARBA00022898"/>
    </source>
</evidence>